<gene>
    <name evidence="1" type="ORF">NUW58_g5722</name>
</gene>
<dbReference type="Proteomes" id="UP001143856">
    <property type="component" value="Unassembled WGS sequence"/>
</dbReference>
<comment type="caution">
    <text evidence="1">The sequence shown here is derived from an EMBL/GenBank/DDBJ whole genome shotgun (WGS) entry which is preliminary data.</text>
</comment>
<name>A0ACC1P0E5_9PEZI</name>
<evidence type="ECO:0000313" key="2">
    <source>
        <dbReference type="Proteomes" id="UP001143856"/>
    </source>
</evidence>
<reference evidence="1" key="1">
    <citation type="submission" date="2022-10" db="EMBL/GenBank/DDBJ databases">
        <title>Genome Sequence of Xylaria curta.</title>
        <authorList>
            <person name="Buettner E."/>
        </authorList>
    </citation>
    <scope>NUCLEOTIDE SEQUENCE</scope>
    <source>
        <strain evidence="1">Babe10</strain>
    </source>
</reference>
<dbReference type="EMBL" id="JAPDGR010001167">
    <property type="protein sequence ID" value="KAJ2985085.1"/>
    <property type="molecule type" value="Genomic_DNA"/>
</dbReference>
<protein>
    <submittedName>
        <fullName evidence="1">Uncharacterized protein</fullName>
    </submittedName>
</protein>
<keyword evidence="2" id="KW-1185">Reference proteome</keyword>
<accession>A0ACC1P0E5</accession>
<proteinExistence type="predicted"/>
<organism evidence="1 2">
    <name type="scientific">Xylaria curta</name>
    <dbReference type="NCBI Taxonomy" id="42375"/>
    <lineage>
        <taxon>Eukaryota</taxon>
        <taxon>Fungi</taxon>
        <taxon>Dikarya</taxon>
        <taxon>Ascomycota</taxon>
        <taxon>Pezizomycotina</taxon>
        <taxon>Sordariomycetes</taxon>
        <taxon>Xylariomycetidae</taxon>
        <taxon>Xylariales</taxon>
        <taxon>Xylariaceae</taxon>
        <taxon>Xylaria</taxon>
    </lineage>
</organism>
<evidence type="ECO:0000313" key="1">
    <source>
        <dbReference type="EMBL" id="KAJ2985085.1"/>
    </source>
</evidence>
<sequence length="647" mass="72308">MMPKPAGTNRQPGGFACEECRRRKTRCNRQQPRCSSCQENNSECITMYQRPQRGPKKGQLERMRLRIGECHIVLPHAKWHRALVVLLALDAAALEWELGKKGVEVESDVPAVSVSPPAVDETIRERLVVPTPLTLPAMAAEPPVPAVCSPLGSSVTGFSLEQYSYADIGTAPNTLVAQVVEPTRAYLDWSGMTTHTHLDVAVDPEVEGLDRDTCPPQSARTTAESHHNNENASMTSLCNSVEISDLMRADLDEVYFERPHEAFPMLHQQRYFSWAGRDNISHAQMCLRSAVHTLAAAMSAPYRHLGNQLYTQTRCLLEESAQKLSRDRGNVNIGYIQAWLLLAHYESLRVDELQAMLTSGRAFRLVQMARLHDTDVPDTSGGVFATAEDSYHNSRFVIAEERRRTFWIAYTLDYFLSWREEQPLTLSTRLPAPELNFQNAQPFSNVSLSEAVSKEASIATALSPFARCVLLVTLHGRCRAHRRTSCKGGGRDETGGFWPRHEWLASMIERQVTALTKTPSTLVAERNSMLFFTRLLAYSAIIHLGDTVLWLPWQATERERSAMSLVHESTQRASRATLEIAHIVKESLSLSYFKAHPFLPILLGSALAYLNTQNDGRHGAEDLLGLLRGLREVNELALGILSVFDGV</sequence>